<dbReference type="HOGENOM" id="CLU_1710665_0_0_7"/>
<accession>A1AT52</accession>
<keyword evidence="1" id="KW-0732">Signal</keyword>
<sequence length="154" mass="16951">MKRILLTTAALLTLAAPLSSAADHGGHDMHSGHAAMAGVAHEEVISGVKATFNVQTMADAMKGMGMQIPKGIRETHHLSVVFRDARSGKVLTEGTVKVKILNPDKREQTRELMGMQGHFGADFEMAKKGRYGIMCKFLLKGDKIRQVKFWYSIR</sequence>
<evidence type="ECO:0000256" key="1">
    <source>
        <dbReference type="SAM" id="SignalP"/>
    </source>
</evidence>
<dbReference type="eggNOG" id="ENOG5033BJ7">
    <property type="taxonomic scope" value="Bacteria"/>
</dbReference>
<evidence type="ECO:0000313" key="3">
    <source>
        <dbReference type="Proteomes" id="UP000006732"/>
    </source>
</evidence>
<dbReference type="KEGG" id="ppd:Ppro_2925"/>
<proteinExistence type="predicted"/>
<keyword evidence="3" id="KW-1185">Reference proteome</keyword>
<gene>
    <name evidence="2" type="ordered locus">Ppro_2925</name>
</gene>
<dbReference type="Proteomes" id="UP000006732">
    <property type="component" value="Chromosome"/>
</dbReference>
<dbReference type="STRING" id="338966.Ppro_2925"/>
<organism evidence="2 3">
    <name type="scientific">Pelobacter propionicus (strain DSM 2379 / NBRC 103807 / OttBd1)</name>
    <dbReference type="NCBI Taxonomy" id="338966"/>
    <lineage>
        <taxon>Bacteria</taxon>
        <taxon>Pseudomonadati</taxon>
        <taxon>Thermodesulfobacteriota</taxon>
        <taxon>Desulfuromonadia</taxon>
        <taxon>Desulfuromonadales</taxon>
        <taxon>Desulfuromonadaceae</taxon>
        <taxon>Pelobacter</taxon>
    </lineage>
</organism>
<protein>
    <recommendedName>
        <fullName evidence="4">YtkA-like domain-containing protein</fullName>
    </recommendedName>
</protein>
<feature type="signal peptide" evidence="1">
    <location>
        <begin position="1"/>
        <end position="21"/>
    </location>
</feature>
<evidence type="ECO:0008006" key="4">
    <source>
        <dbReference type="Google" id="ProtNLM"/>
    </source>
</evidence>
<dbReference type="RefSeq" id="WP_011736758.1">
    <property type="nucleotide sequence ID" value="NC_008609.1"/>
</dbReference>
<dbReference type="EMBL" id="CP000482">
    <property type="protein sequence ID" value="ABL00523.1"/>
    <property type="molecule type" value="Genomic_DNA"/>
</dbReference>
<feature type="chain" id="PRO_5002631997" description="YtkA-like domain-containing protein" evidence="1">
    <location>
        <begin position="22"/>
        <end position="154"/>
    </location>
</feature>
<evidence type="ECO:0000313" key="2">
    <source>
        <dbReference type="EMBL" id="ABL00523.1"/>
    </source>
</evidence>
<name>A1AT52_PELPD</name>
<dbReference type="OrthoDB" id="5397223at2"/>
<dbReference type="AlphaFoldDB" id="A1AT52"/>
<reference evidence="2 3" key="1">
    <citation type="submission" date="2006-10" db="EMBL/GenBank/DDBJ databases">
        <title>Complete sequence of chromosome of Pelobacter propionicus DSM 2379.</title>
        <authorList>
            <consortium name="US DOE Joint Genome Institute"/>
            <person name="Copeland A."/>
            <person name="Lucas S."/>
            <person name="Lapidus A."/>
            <person name="Barry K."/>
            <person name="Detter J.C."/>
            <person name="Glavina del Rio T."/>
            <person name="Hammon N."/>
            <person name="Israni S."/>
            <person name="Dalin E."/>
            <person name="Tice H."/>
            <person name="Pitluck S."/>
            <person name="Saunders E."/>
            <person name="Brettin T."/>
            <person name="Bruce D."/>
            <person name="Han C."/>
            <person name="Tapia R."/>
            <person name="Schmutz J."/>
            <person name="Larimer F."/>
            <person name="Land M."/>
            <person name="Hauser L."/>
            <person name="Kyrpides N."/>
            <person name="Kim E."/>
            <person name="Lovley D."/>
            <person name="Richardson P."/>
        </authorList>
    </citation>
    <scope>NUCLEOTIDE SEQUENCE [LARGE SCALE GENOMIC DNA]</scope>
    <source>
        <strain evidence="3">DSM 2379 / NBRC 103807 / OttBd1</strain>
    </source>
</reference>